<dbReference type="InterPro" id="IPR038156">
    <property type="entry name" value="PCS_N_sf"/>
</dbReference>
<dbReference type="FunFam" id="3.90.70.30:FF:000001">
    <property type="entry name" value="Glutathione gamma-glutamylcysteinyltransferase 1"/>
    <property type="match status" value="1"/>
</dbReference>
<evidence type="ECO:0000259" key="6">
    <source>
        <dbReference type="PROSITE" id="PS51443"/>
    </source>
</evidence>
<dbReference type="EMBL" id="KB932208">
    <property type="protein sequence ID" value="KCV68726.1"/>
    <property type="molecule type" value="Genomic_DNA"/>
</dbReference>
<dbReference type="Gene3D" id="3.90.70.30">
    <property type="entry name" value="Phytochelatin synthase, N-terminal domain"/>
    <property type="match status" value="1"/>
</dbReference>
<reference evidence="7" key="1">
    <citation type="submission" date="2013-04" db="EMBL/GenBank/DDBJ databases">
        <title>The Genome Sequence of Fonticula alba ATCC 38817.</title>
        <authorList>
            <consortium name="The Broad Institute Genomics Platform"/>
            <person name="Russ C."/>
            <person name="Cuomo C."/>
            <person name="Burger G."/>
            <person name="Gray M.W."/>
            <person name="Holland P.W.H."/>
            <person name="King N."/>
            <person name="Lang F.B.F."/>
            <person name="Roger A.J."/>
            <person name="Ruiz-Trillo I."/>
            <person name="Brown M."/>
            <person name="Walker B."/>
            <person name="Young S."/>
            <person name="Zeng Q."/>
            <person name="Gargeya S."/>
            <person name="Fitzgerald M."/>
            <person name="Haas B."/>
            <person name="Abouelleil A."/>
            <person name="Allen A.W."/>
            <person name="Alvarado L."/>
            <person name="Arachchi H.M."/>
            <person name="Berlin A.M."/>
            <person name="Chapman S.B."/>
            <person name="Gainer-Dewar J."/>
            <person name="Goldberg J."/>
            <person name="Griggs A."/>
            <person name="Gujja S."/>
            <person name="Hansen M."/>
            <person name="Howarth C."/>
            <person name="Imamovic A."/>
            <person name="Ireland A."/>
            <person name="Larimer J."/>
            <person name="McCowan C."/>
            <person name="Murphy C."/>
            <person name="Pearson M."/>
            <person name="Poon T.W."/>
            <person name="Priest M."/>
            <person name="Roberts A."/>
            <person name="Saif S."/>
            <person name="Shea T."/>
            <person name="Sisk P."/>
            <person name="Sykes S."/>
            <person name="Wortman J."/>
            <person name="Nusbaum C."/>
            <person name="Birren B."/>
        </authorList>
    </citation>
    <scope>NUCLEOTIDE SEQUENCE [LARGE SCALE GENOMIC DNA]</scope>
    <source>
        <strain evidence="7">ATCC 38817</strain>
    </source>
</reference>
<dbReference type="GeneID" id="20529738"/>
<name>A0A058Z384_FONAL</name>
<dbReference type="EC" id="2.3.2.15" evidence="1"/>
<gene>
    <name evidence="7" type="ORF">H696_05013</name>
</gene>
<dbReference type="InterPro" id="IPR007719">
    <property type="entry name" value="PCS_N"/>
</dbReference>
<dbReference type="SUPFAM" id="SSF54001">
    <property type="entry name" value="Cysteine proteinases"/>
    <property type="match status" value="1"/>
</dbReference>
<protein>
    <recommendedName>
        <fullName evidence="1">glutathione gamma-glutamylcysteinyltransferase</fullName>
        <ecNumber evidence="1">2.3.2.15</ecNumber>
    </recommendedName>
</protein>
<keyword evidence="4" id="KW-0479">Metal-binding</keyword>
<organism evidence="7">
    <name type="scientific">Fonticula alba</name>
    <name type="common">Slime mold</name>
    <dbReference type="NCBI Taxonomy" id="691883"/>
    <lineage>
        <taxon>Eukaryota</taxon>
        <taxon>Rotosphaerida</taxon>
        <taxon>Fonticulaceae</taxon>
        <taxon>Fonticula</taxon>
    </lineage>
</organism>
<evidence type="ECO:0000256" key="4">
    <source>
        <dbReference type="ARBA" id="ARBA00022723"/>
    </source>
</evidence>
<dbReference type="PANTHER" id="PTHR33447:SF2">
    <property type="entry name" value="GLUTATHIONE GAMMA-GLUTAMYLCYSTEINYLTRANSFERASE"/>
    <property type="match status" value="1"/>
</dbReference>
<evidence type="ECO:0000313" key="8">
    <source>
        <dbReference type="Proteomes" id="UP000030693"/>
    </source>
</evidence>
<dbReference type="InterPro" id="IPR040409">
    <property type="entry name" value="PCS-like"/>
</dbReference>
<dbReference type="GO" id="GO:0046938">
    <property type="term" value="P:phytochelatin biosynthetic process"/>
    <property type="evidence" value="ECO:0007669"/>
    <property type="project" value="InterPro"/>
</dbReference>
<keyword evidence="8" id="KW-1185">Reference proteome</keyword>
<dbReference type="InterPro" id="IPR038765">
    <property type="entry name" value="Papain-like_cys_pep_sf"/>
</dbReference>
<keyword evidence="3" id="KW-0808">Transferase</keyword>
<dbReference type="GO" id="GO:0046872">
    <property type="term" value="F:metal ion binding"/>
    <property type="evidence" value="ECO:0007669"/>
    <property type="project" value="UniProtKB-KW"/>
</dbReference>
<sequence length="719" mass="75445">MFSLKGTRGIPSLGLLAQRILPPPAAFRPPLAAALLSTLAERSPAPSPSPARRRPAPAACSSGRCIPRRPTSPHTTAPTIATAGVLPRSTVDLRDREHSLRILRTLAESSARIYPLLTPSSDASAPCHAGTCACSDDLPPTMMASPPASAEELFAPRLPLGQSITSSAGSLDLAAATEAAASAGLVDPLQPAAGAAPLPSSVDSSAAEATTFYRRPLPEILVSFQSDEGKRHFRNAMETKYLEGYFGLASNFLTQAEPAFCGPACLAMVLNTFGIDPGRKWKGNWRWFSEEMLDCCAPRSRILESGITFSEFACLAQCNGLHAESHLAEQSSYEEFLSAIKRACSSEDTVCVISYSRATLQQTGDGHFSPIGAYDPIENKALVLDVARFKYPSYWVPVDLLWESLRPCDSVTGRSRGYFLLSRSSLKSGSVETLDRLGLKLSESWPAIAATLRDVRFQLEQQALEEAGASSGTPLPEHSPVLSPCNLSAPGTAAAAAVVAATATQAGAAAAAAAAAAEAEVLALRRALELVTASVLAVLPRMAPVRLPPAALATEPTPLELDAMAHPLYPMVASLVQAHSLDVLFPPGSNGGGAGASPDMSPPLDVATLTPCRLAAAQSLISAPHLLALLLAVPNWLYPRILVRVFESSLPLAVVADPATATACQDAAAAAPRLTALLDEIGHLRNHIASFEVLNECGCKCPSTKTGNVPVASKRLSDQ</sequence>
<dbReference type="RefSeq" id="XP_009497157.1">
    <property type="nucleotide sequence ID" value="XM_009498882.1"/>
</dbReference>
<dbReference type="RefSeq" id="XP_009497158.1">
    <property type="nucleotide sequence ID" value="XM_009498883.1"/>
</dbReference>
<dbReference type="eggNOG" id="KOG0632">
    <property type="taxonomic scope" value="Eukaryota"/>
</dbReference>
<dbReference type="EMBL" id="KB932208">
    <property type="protein sequence ID" value="KCV68725.1"/>
    <property type="molecule type" value="Genomic_DNA"/>
</dbReference>
<keyword evidence="2" id="KW-0104">Cadmium</keyword>
<evidence type="ECO:0000256" key="1">
    <source>
        <dbReference type="ARBA" id="ARBA00012468"/>
    </source>
</evidence>
<feature type="domain" description="Peptidase C83" evidence="6">
    <location>
        <begin position="207"/>
        <end position="426"/>
    </location>
</feature>
<dbReference type="PANTHER" id="PTHR33447">
    <property type="entry name" value="GLUTATHIONE GAMMA-GLUTAMYLCYSTEINYLTRANSFERASE"/>
    <property type="match status" value="1"/>
</dbReference>
<proteinExistence type="predicted"/>
<dbReference type="GO" id="GO:0010273">
    <property type="term" value="P:detoxification of copper ion"/>
    <property type="evidence" value="ECO:0007669"/>
    <property type="project" value="TreeGrafter"/>
</dbReference>
<feature type="region of interest" description="Disordered" evidence="5">
    <location>
        <begin position="42"/>
        <end position="79"/>
    </location>
</feature>
<dbReference type="OrthoDB" id="448954at2759"/>
<dbReference type="PROSITE" id="PS51443">
    <property type="entry name" value="PCS"/>
    <property type="match status" value="1"/>
</dbReference>
<evidence type="ECO:0000256" key="5">
    <source>
        <dbReference type="SAM" id="MobiDB-lite"/>
    </source>
</evidence>
<dbReference type="GO" id="GO:0098849">
    <property type="term" value="P:cellular detoxification of cadmium ion"/>
    <property type="evidence" value="ECO:0007669"/>
    <property type="project" value="TreeGrafter"/>
</dbReference>
<dbReference type="Pfam" id="PF05023">
    <property type="entry name" value="Phytochelatin"/>
    <property type="match status" value="1"/>
</dbReference>
<dbReference type="Proteomes" id="UP000030693">
    <property type="component" value="Unassembled WGS sequence"/>
</dbReference>
<evidence type="ECO:0000313" key="7">
    <source>
        <dbReference type="EMBL" id="KCV68725.1"/>
    </source>
</evidence>
<accession>A0A058Z384</accession>
<dbReference type="AlphaFoldDB" id="A0A058Z384"/>
<evidence type="ECO:0000256" key="3">
    <source>
        <dbReference type="ARBA" id="ARBA00022679"/>
    </source>
</evidence>
<dbReference type="GO" id="GO:0016756">
    <property type="term" value="F:glutathione gamma-glutamylcysteinyltransferase activity"/>
    <property type="evidence" value="ECO:0007669"/>
    <property type="project" value="UniProtKB-EC"/>
</dbReference>
<evidence type="ECO:0000256" key="2">
    <source>
        <dbReference type="ARBA" id="ARBA00022539"/>
    </source>
</evidence>